<name>A0AAN9TZK6_9HEMI</name>
<reference evidence="1 2" key="1">
    <citation type="submission" date="2024-03" db="EMBL/GenBank/DDBJ databases">
        <title>Adaptation during the transition from Ophiocordyceps entomopathogen to insect associate is accompanied by gene loss and intensified selection.</title>
        <authorList>
            <person name="Ward C.M."/>
            <person name="Onetto C.A."/>
            <person name="Borneman A.R."/>
        </authorList>
    </citation>
    <scope>NUCLEOTIDE SEQUENCE [LARGE SCALE GENOMIC DNA]</scope>
    <source>
        <strain evidence="1">AWRI1</strain>
        <tissue evidence="1">Single Adult Female</tissue>
    </source>
</reference>
<dbReference type="Proteomes" id="UP001367676">
    <property type="component" value="Unassembled WGS sequence"/>
</dbReference>
<accession>A0AAN9TZK6</accession>
<gene>
    <name evidence="1" type="ORF">V9T40_009570</name>
</gene>
<dbReference type="EMBL" id="JBBCAQ010000010">
    <property type="protein sequence ID" value="KAK7602129.1"/>
    <property type="molecule type" value="Genomic_DNA"/>
</dbReference>
<dbReference type="AlphaFoldDB" id="A0AAN9TZK6"/>
<organism evidence="1 2">
    <name type="scientific">Parthenolecanium corni</name>
    <dbReference type="NCBI Taxonomy" id="536013"/>
    <lineage>
        <taxon>Eukaryota</taxon>
        <taxon>Metazoa</taxon>
        <taxon>Ecdysozoa</taxon>
        <taxon>Arthropoda</taxon>
        <taxon>Hexapoda</taxon>
        <taxon>Insecta</taxon>
        <taxon>Pterygota</taxon>
        <taxon>Neoptera</taxon>
        <taxon>Paraneoptera</taxon>
        <taxon>Hemiptera</taxon>
        <taxon>Sternorrhyncha</taxon>
        <taxon>Coccoidea</taxon>
        <taxon>Coccidae</taxon>
        <taxon>Parthenolecanium</taxon>
    </lineage>
</organism>
<sequence length="98" mass="10844">MSLRPLPSTSRMDILCIFCIIGPIVSSAMQNSLFHQQTSYCLVGKFKRYSSTLDTRPSGPIAFWKFGWLAHAEKGDKAGGVDDYVGLAVLEPQVEQHP</sequence>
<comment type="caution">
    <text evidence="1">The sequence shown here is derived from an EMBL/GenBank/DDBJ whole genome shotgun (WGS) entry which is preliminary data.</text>
</comment>
<protein>
    <submittedName>
        <fullName evidence="1">Uncharacterized protein</fullName>
    </submittedName>
</protein>
<proteinExistence type="predicted"/>
<keyword evidence="2" id="KW-1185">Reference proteome</keyword>
<evidence type="ECO:0000313" key="2">
    <source>
        <dbReference type="Proteomes" id="UP001367676"/>
    </source>
</evidence>
<evidence type="ECO:0000313" key="1">
    <source>
        <dbReference type="EMBL" id="KAK7602129.1"/>
    </source>
</evidence>